<evidence type="ECO:0000256" key="12">
    <source>
        <dbReference type="SAM" id="Phobius"/>
    </source>
</evidence>
<evidence type="ECO:0000256" key="4">
    <source>
        <dbReference type="ARBA" id="ARBA00022617"/>
    </source>
</evidence>
<comment type="subcellular location">
    <subcellularLocation>
        <location evidence="2">Membrane</location>
        <topology evidence="2">Multi-pass membrane protein</topology>
    </subcellularLocation>
</comment>
<reference evidence="14" key="1">
    <citation type="submission" date="2022-03" db="EMBL/GenBank/DDBJ databases">
        <authorList>
            <person name="Martin H S."/>
        </authorList>
    </citation>
    <scope>NUCLEOTIDE SEQUENCE</scope>
</reference>
<evidence type="ECO:0000256" key="7">
    <source>
        <dbReference type="ARBA" id="ARBA00022982"/>
    </source>
</evidence>
<evidence type="ECO:0000256" key="6">
    <source>
        <dbReference type="ARBA" id="ARBA00022723"/>
    </source>
</evidence>
<keyword evidence="9" id="KW-0408">Iron</keyword>
<evidence type="ECO:0000313" key="15">
    <source>
        <dbReference type="Proteomes" id="UP000837857"/>
    </source>
</evidence>
<feature type="non-terminal residue" evidence="14">
    <location>
        <position position="1"/>
    </location>
</feature>
<keyword evidence="8 12" id="KW-1133">Transmembrane helix</keyword>
<comment type="cofactor">
    <cofactor evidence="1">
        <name>heme b</name>
        <dbReference type="ChEBI" id="CHEBI:60344"/>
    </cofactor>
</comment>
<evidence type="ECO:0000256" key="8">
    <source>
        <dbReference type="ARBA" id="ARBA00022989"/>
    </source>
</evidence>
<organism evidence="14 15">
    <name type="scientific">Iphiclides podalirius</name>
    <name type="common">scarce swallowtail</name>
    <dbReference type="NCBI Taxonomy" id="110791"/>
    <lineage>
        <taxon>Eukaryota</taxon>
        <taxon>Metazoa</taxon>
        <taxon>Ecdysozoa</taxon>
        <taxon>Arthropoda</taxon>
        <taxon>Hexapoda</taxon>
        <taxon>Insecta</taxon>
        <taxon>Pterygota</taxon>
        <taxon>Neoptera</taxon>
        <taxon>Endopterygota</taxon>
        <taxon>Lepidoptera</taxon>
        <taxon>Glossata</taxon>
        <taxon>Ditrysia</taxon>
        <taxon>Papilionoidea</taxon>
        <taxon>Papilionidae</taxon>
        <taxon>Papilioninae</taxon>
        <taxon>Iphiclides</taxon>
    </lineage>
</organism>
<feature type="transmembrane region" description="Helical" evidence="12">
    <location>
        <begin position="204"/>
        <end position="223"/>
    </location>
</feature>
<evidence type="ECO:0000256" key="10">
    <source>
        <dbReference type="ARBA" id="ARBA00023136"/>
    </source>
</evidence>
<dbReference type="InterPro" id="IPR006593">
    <property type="entry name" value="Cyt_b561/ferric_Rdtase_TM"/>
</dbReference>
<evidence type="ECO:0000256" key="9">
    <source>
        <dbReference type="ARBA" id="ARBA00023004"/>
    </source>
</evidence>
<evidence type="ECO:0000256" key="5">
    <source>
        <dbReference type="ARBA" id="ARBA00022692"/>
    </source>
</evidence>
<sequence>MLFSCRTTTLNVFHLHIILCVLGYQFFMCQGILVLSKYNWSMLIRRRHRRHVHWVFQLLALILVVTGSVIMIKETQNHFDTAHSILAICALVLYLTSILNGLLMLKANKLSTFVDMICVRYTHYVTSISTLFCATAITHFLLGAAAFSAFFFINIFEISNSLKQHIYLCVTGYIILMSQAVLSLNPFTSWSRCFKYEDKKIIHWTMQVTGSMLAIAGSIIRMVEVPSNFQTAHGILGVVAMVCTIFSLISGIINLFAMTLNTNINLVKISHSVLGSLGLCTAYICLCFGFNDLYRVFFGNTNANLSISLTVLALIGTLASASINTFRRILS</sequence>
<keyword evidence="6" id="KW-0479">Metal-binding</keyword>
<dbReference type="PROSITE" id="PS50939">
    <property type="entry name" value="CYTOCHROME_B561"/>
    <property type="match status" value="1"/>
</dbReference>
<keyword evidence="5 12" id="KW-0812">Transmembrane</keyword>
<proteinExistence type="predicted"/>
<evidence type="ECO:0000259" key="13">
    <source>
        <dbReference type="PROSITE" id="PS50939"/>
    </source>
</evidence>
<evidence type="ECO:0000256" key="11">
    <source>
        <dbReference type="ARBA" id="ARBA00024225"/>
    </source>
</evidence>
<dbReference type="PANTHER" id="PTHR15422">
    <property type="entry name" value="OS05G0565100 PROTEIN"/>
    <property type="match status" value="1"/>
</dbReference>
<evidence type="ECO:0000256" key="2">
    <source>
        <dbReference type="ARBA" id="ARBA00004141"/>
    </source>
</evidence>
<dbReference type="EC" id="7.2.1.3" evidence="11"/>
<gene>
    <name evidence="14" type="ORF">IPOD504_LOCUS3781</name>
</gene>
<evidence type="ECO:0000313" key="14">
    <source>
        <dbReference type="EMBL" id="CAH2042390.1"/>
    </source>
</evidence>
<feature type="transmembrane region" description="Helical" evidence="12">
    <location>
        <begin position="303"/>
        <end position="326"/>
    </location>
</feature>
<keyword evidence="4" id="KW-0349">Heme</keyword>
<keyword evidence="3" id="KW-0813">Transport</keyword>
<keyword evidence="15" id="KW-1185">Reference proteome</keyword>
<dbReference type="Proteomes" id="UP000837857">
    <property type="component" value="Chromosome 14"/>
</dbReference>
<evidence type="ECO:0000256" key="3">
    <source>
        <dbReference type="ARBA" id="ARBA00022448"/>
    </source>
</evidence>
<name>A0ABN8I462_9NEOP</name>
<protein>
    <recommendedName>
        <fullName evidence="11">ascorbate ferrireductase (transmembrane)</fullName>
        <ecNumber evidence="11">7.2.1.3</ecNumber>
    </recommendedName>
</protein>
<dbReference type="Gene3D" id="1.20.120.1770">
    <property type="match status" value="1"/>
</dbReference>
<feature type="transmembrane region" description="Helical" evidence="12">
    <location>
        <begin position="235"/>
        <end position="257"/>
    </location>
</feature>
<dbReference type="InterPro" id="IPR045150">
    <property type="entry name" value="CYB561D1/2"/>
</dbReference>
<feature type="transmembrane region" description="Helical" evidence="12">
    <location>
        <begin position="124"/>
        <end position="153"/>
    </location>
</feature>
<keyword evidence="10 12" id="KW-0472">Membrane</keyword>
<feature type="transmembrane region" description="Helical" evidence="12">
    <location>
        <begin position="269"/>
        <end position="291"/>
    </location>
</feature>
<keyword evidence="7" id="KW-0249">Electron transport</keyword>
<feature type="transmembrane region" description="Helical" evidence="12">
    <location>
        <begin position="165"/>
        <end position="184"/>
    </location>
</feature>
<feature type="transmembrane region" description="Helical" evidence="12">
    <location>
        <begin position="54"/>
        <end position="72"/>
    </location>
</feature>
<dbReference type="SMART" id="SM00665">
    <property type="entry name" value="B561"/>
    <property type="match status" value="2"/>
</dbReference>
<dbReference type="EMBL" id="OW152826">
    <property type="protein sequence ID" value="CAH2042390.1"/>
    <property type="molecule type" value="Genomic_DNA"/>
</dbReference>
<feature type="domain" description="Cytochrome b561" evidence="13">
    <location>
        <begin position="1"/>
        <end position="187"/>
    </location>
</feature>
<evidence type="ECO:0000256" key="1">
    <source>
        <dbReference type="ARBA" id="ARBA00001970"/>
    </source>
</evidence>
<dbReference type="PANTHER" id="PTHR15422:SF43">
    <property type="entry name" value="ASCORBATE FERRIREDUCTASE (TRANSMEMBRANE)"/>
    <property type="match status" value="1"/>
</dbReference>
<feature type="transmembrane region" description="Helical" evidence="12">
    <location>
        <begin position="12"/>
        <end position="33"/>
    </location>
</feature>
<feature type="transmembrane region" description="Helical" evidence="12">
    <location>
        <begin position="84"/>
        <end position="103"/>
    </location>
</feature>
<dbReference type="Pfam" id="PF03188">
    <property type="entry name" value="Cytochrom_B561"/>
    <property type="match status" value="2"/>
</dbReference>
<accession>A0ABN8I462</accession>